<evidence type="ECO:0000313" key="2">
    <source>
        <dbReference type="Proteomes" id="UP000004893"/>
    </source>
</evidence>
<accession>C0C721</accession>
<keyword evidence="2" id="KW-1185">Reference proteome</keyword>
<proteinExistence type="predicted"/>
<dbReference type="Proteomes" id="UP000004893">
    <property type="component" value="Unassembled WGS sequence"/>
</dbReference>
<dbReference type="EMBL" id="ABYI02000148">
    <property type="protein sequence ID" value="EEG72026.1"/>
    <property type="molecule type" value="Genomic_DNA"/>
</dbReference>
<dbReference type="Gene3D" id="3.20.20.370">
    <property type="entry name" value="Glycoside hydrolase/deacetylase"/>
    <property type="match status" value="1"/>
</dbReference>
<comment type="caution">
    <text evidence="1">The sequence shown here is derived from an EMBL/GenBank/DDBJ whole genome shotgun (WGS) entry which is preliminary data.</text>
</comment>
<evidence type="ECO:0008006" key="3">
    <source>
        <dbReference type="Google" id="ProtNLM"/>
    </source>
</evidence>
<feature type="non-terminal residue" evidence="1">
    <location>
        <position position="1"/>
    </location>
</feature>
<dbReference type="InterPro" id="IPR050248">
    <property type="entry name" value="Polysacc_deacetylase_ArnD"/>
</dbReference>
<reference evidence="1" key="1">
    <citation type="submission" date="2009-02" db="EMBL/GenBank/DDBJ databases">
        <authorList>
            <person name="Fulton L."/>
            <person name="Clifton S."/>
            <person name="Fulton B."/>
            <person name="Xu J."/>
            <person name="Minx P."/>
            <person name="Pepin K.H."/>
            <person name="Johnson M."/>
            <person name="Bhonagiri V."/>
            <person name="Nash W.E."/>
            <person name="Mardis E.R."/>
            <person name="Wilson R.K."/>
        </authorList>
    </citation>
    <scope>NUCLEOTIDE SEQUENCE [LARGE SCALE GENOMIC DNA]</scope>
    <source>
        <strain evidence="1">DSM 15053</strain>
    </source>
</reference>
<dbReference type="GO" id="GO:0005975">
    <property type="term" value="P:carbohydrate metabolic process"/>
    <property type="evidence" value="ECO:0007669"/>
    <property type="project" value="InterPro"/>
</dbReference>
<dbReference type="InterPro" id="IPR011330">
    <property type="entry name" value="Glyco_hydro/deAcase_b/a-brl"/>
</dbReference>
<dbReference type="SUPFAM" id="SSF88713">
    <property type="entry name" value="Glycoside hydrolase/deacetylase"/>
    <property type="match status" value="1"/>
</dbReference>
<dbReference type="PANTHER" id="PTHR10587">
    <property type="entry name" value="GLYCOSYL TRANSFERASE-RELATED"/>
    <property type="match status" value="1"/>
</dbReference>
<evidence type="ECO:0000313" key="1">
    <source>
        <dbReference type="EMBL" id="EEG72026.1"/>
    </source>
</evidence>
<reference evidence="1" key="2">
    <citation type="submission" date="2013-06" db="EMBL/GenBank/DDBJ databases">
        <title>Draft genome sequence of Clostridium hylemonae (DSM 15053).</title>
        <authorList>
            <person name="Sudarsanam P."/>
            <person name="Ley R."/>
            <person name="Guruge J."/>
            <person name="Turnbaugh P.J."/>
            <person name="Mahowald M."/>
            <person name="Liep D."/>
            <person name="Gordon J."/>
        </authorList>
    </citation>
    <scope>NUCLEOTIDE SEQUENCE</scope>
    <source>
        <strain evidence="1">DSM 15053</strain>
    </source>
</reference>
<dbReference type="HOGENOM" id="CLU_2283252_0_0_9"/>
<organism evidence="1 2">
    <name type="scientific">[Clostridium] hylemonae DSM 15053</name>
    <dbReference type="NCBI Taxonomy" id="553973"/>
    <lineage>
        <taxon>Bacteria</taxon>
        <taxon>Bacillati</taxon>
        <taxon>Bacillota</taxon>
        <taxon>Clostridia</taxon>
        <taxon>Lachnospirales</taxon>
        <taxon>Lachnospiraceae</taxon>
    </lineage>
</organism>
<gene>
    <name evidence="1" type="ORF">CLOHYLEM_07910</name>
</gene>
<name>C0C721_9FIRM</name>
<protein>
    <recommendedName>
        <fullName evidence="3">NodB homology domain-containing protein</fullName>
    </recommendedName>
</protein>
<sequence>CDAVYYRPPWGHLNLFTLGWLKRLNLRLIFWDVMAQDWSEKETADTICLKIMRRVFPGAVICLHDGRGAAGAPARTVDALRQALPMLLQEGYTFKRVDDNE</sequence>
<dbReference type="AlphaFoldDB" id="C0C721"/>